<feature type="transmembrane region" description="Helical" evidence="1">
    <location>
        <begin position="110"/>
        <end position="127"/>
    </location>
</feature>
<keyword evidence="1" id="KW-0812">Transmembrane</keyword>
<feature type="transmembrane region" description="Helical" evidence="1">
    <location>
        <begin position="308"/>
        <end position="325"/>
    </location>
</feature>
<dbReference type="Pfam" id="PF11028">
    <property type="entry name" value="TMEM260-like"/>
    <property type="match status" value="1"/>
</dbReference>
<evidence type="ECO:0000313" key="3">
    <source>
        <dbReference type="Proteomes" id="UP000295244"/>
    </source>
</evidence>
<dbReference type="Proteomes" id="UP000295244">
    <property type="component" value="Unassembled WGS sequence"/>
</dbReference>
<dbReference type="InterPro" id="IPR021280">
    <property type="entry name" value="TMEM260-like"/>
</dbReference>
<dbReference type="OrthoDB" id="304403at2"/>
<gene>
    <name evidence="2" type="ORF">E0L93_08710</name>
</gene>
<keyword evidence="1" id="KW-0472">Membrane</keyword>
<keyword evidence="1" id="KW-1133">Transmembrane helix</keyword>
<feature type="transmembrane region" description="Helical" evidence="1">
    <location>
        <begin position="80"/>
        <end position="103"/>
    </location>
</feature>
<feature type="transmembrane region" description="Helical" evidence="1">
    <location>
        <begin position="282"/>
        <end position="302"/>
    </location>
</feature>
<accession>A0A4R1BHS1</accession>
<organism evidence="2 3">
    <name type="scientific">Rubrobacter taiwanensis</name>
    <dbReference type="NCBI Taxonomy" id="185139"/>
    <lineage>
        <taxon>Bacteria</taxon>
        <taxon>Bacillati</taxon>
        <taxon>Actinomycetota</taxon>
        <taxon>Rubrobacteria</taxon>
        <taxon>Rubrobacterales</taxon>
        <taxon>Rubrobacteraceae</taxon>
        <taxon>Rubrobacter</taxon>
    </lineage>
</organism>
<dbReference type="InterPro" id="IPR052724">
    <property type="entry name" value="GT117_domain-containing"/>
</dbReference>
<comment type="caution">
    <text evidence="2">The sequence shown here is derived from an EMBL/GenBank/DDBJ whole genome shotgun (WGS) entry which is preliminary data.</text>
</comment>
<evidence type="ECO:0000313" key="2">
    <source>
        <dbReference type="EMBL" id="TCJ16793.1"/>
    </source>
</evidence>
<proteinExistence type="predicted"/>
<feature type="transmembrane region" description="Helical" evidence="1">
    <location>
        <begin position="332"/>
        <end position="354"/>
    </location>
</feature>
<feature type="transmembrane region" description="Helical" evidence="1">
    <location>
        <begin position="133"/>
        <end position="153"/>
    </location>
</feature>
<sequence length="493" mass="53675">MTGGSLRAKSGSSRADTAPALGAGLVAFLAYLNTLAPTVMSHDAGRFQIAAPLLGTGHPTGYPTFILTGKLFTLIPVGDVAYRVNLMAAVFGGVAVALFYLVARELGSKAWPAAGAALVLGFSATYWSEATFAEVYTMNAAFLLGVTYLLLLWRRRRRSGFLFAAALLYGLSLGNNASMALLAPLMLVLALCGRMEEMSRRRFLGAGALSLLGFSVYLYIPIRGFAGAWHNYGDPVRNWEEVWRLITGARFHDQMGRPPLETLASFGGYLQELSLQAASRPLGLLLAALLLAGGVLGMRSVLLRDRVVGGYLVLAYTLQLLYALNYRIDDIAVYYIPTYAILALGLAVAVSRLAERVPPGMPHAAVVLAPLLFAGLLFAANYEEVDQSDEYTYRRKAEALLAELPPDAVVYGKLPVIPAAYLKNVEGERPDVTLRWLDLDTQRRYMPRDVESGRPVYIVASPRYTQAYIRAAEAYAKPRYGEDLIRMVPRGDG</sequence>
<keyword evidence="3" id="KW-1185">Reference proteome</keyword>
<feature type="transmembrane region" description="Helical" evidence="1">
    <location>
        <begin position="360"/>
        <end position="380"/>
    </location>
</feature>
<dbReference type="EMBL" id="SKBU01000015">
    <property type="protein sequence ID" value="TCJ16793.1"/>
    <property type="molecule type" value="Genomic_DNA"/>
</dbReference>
<feature type="transmembrane region" description="Helical" evidence="1">
    <location>
        <begin position="20"/>
        <end position="40"/>
    </location>
</feature>
<dbReference type="PANTHER" id="PTHR16214">
    <property type="entry name" value="TRANSMEMBRANE PROTEIN 260"/>
    <property type="match status" value="1"/>
</dbReference>
<dbReference type="PANTHER" id="PTHR16214:SF3">
    <property type="entry name" value="TRANSMEMBRANE PROTEIN 260"/>
    <property type="match status" value="1"/>
</dbReference>
<feature type="transmembrane region" description="Helical" evidence="1">
    <location>
        <begin position="203"/>
        <end position="220"/>
    </location>
</feature>
<feature type="transmembrane region" description="Helical" evidence="1">
    <location>
        <begin position="160"/>
        <end position="191"/>
    </location>
</feature>
<reference evidence="2 3" key="1">
    <citation type="submission" date="2019-03" db="EMBL/GenBank/DDBJ databases">
        <title>Whole genome sequence of a novel Rubrobacter taiwanensis strain, isolated from Yellowstone National Park.</title>
        <authorList>
            <person name="Freed S."/>
            <person name="Ramaley R.F."/>
            <person name="Kyndt J.A."/>
        </authorList>
    </citation>
    <scope>NUCLEOTIDE SEQUENCE [LARGE SCALE GENOMIC DNA]</scope>
    <source>
        <strain evidence="2 3">Yellowstone</strain>
    </source>
</reference>
<evidence type="ECO:0000256" key="1">
    <source>
        <dbReference type="SAM" id="Phobius"/>
    </source>
</evidence>
<name>A0A4R1BHS1_9ACTN</name>
<protein>
    <submittedName>
        <fullName evidence="2">DUF2723 domain-containing protein</fullName>
    </submittedName>
</protein>
<dbReference type="AlphaFoldDB" id="A0A4R1BHS1"/>